<dbReference type="InterPro" id="IPR016024">
    <property type="entry name" value="ARM-type_fold"/>
</dbReference>
<sequence length="911" mass="99317">MDRECVALLPRVCEVLAESGKSLPDDTSLEKLLDWFTGLAKAGASLLEVCPCLLEFISTVIYNTDADPSVLSFTLKLTGLMAASEDGFKMLKECSILRQAYDIQHWQDAGLWEDPCIRIGWIQGLRSMLQHPMALHFLVETDFTRHLLQLQTDASLFVASAANQVLAHILVFFQPLSSDDVEKKEEKEMRTYACIKAPIAMDTDIEHLAVAMETSHEYIAVTTAISDHLKVSLVPKENAQFHQSLQSLKLLALLLAQAKPPLEDTLLRTVLGSLEALVKAEYSQLTLPLMDVLLTACSHCNTDEHVTDQTVSCLLSSMLDTSKPSDLIQAAAAVLRRGHRDIIHSAKAVGILLLPLDIITGQTLLSTHSEEQRFSVEELLKSKTSCISMLCVSLMNTPQITLMPPDFLPCPPVTVVTAVLSLLRICSGHAPSSSIGSSKTCRNIIGNGKVQRCGLEALTALSTSPGGKEKMSEVFTVLIQYLQNPDSDPTVIQKSYQALVKWMGVCTDISSMRDQLTQDLLEVVKKRMCDMHWEVRDSTVEFLGQLGGVCTSTKPDQVVCVSEALLGCSTVPLLIEALCDSESYVRASTISALAQTLAHSWQQGAAVTQEQTDIVIRLLDILSNDTEGFARRAVVQYFTAWFSSYSSNTLPLSSSSSSLLMKSVHSVLSQGSADLDWEVKLHTLQLAQLLLDKALPGLQGSRLDSDTHTTPPTPSLNNLPHPYAVGSDQAYTLHTHTGAQTHTDPAGEGGCRESMEMDLADAVHSLVEQGVVSALLSGLVDCDRPVGLKACRLLRTLRDTICLQDTPAALATATRVACELPGSGWGREIRKILEKKCDWSKCESEEDDSVCVGVYEALRSLGLDEKLAILTQSSDHVHNSPLSLLQDILSTSDTHTQPGTQPGQEVIVDCY</sequence>
<dbReference type="PANTHER" id="PTHR21331">
    <property type="entry name" value="BRCA1-ASSOCIATED ATM ACTIVATOR 1"/>
    <property type="match status" value="1"/>
</dbReference>
<proteinExistence type="inferred from homology"/>
<dbReference type="Gene3D" id="1.25.10.10">
    <property type="entry name" value="Leucine-rich Repeat Variant"/>
    <property type="match status" value="1"/>
</dbReference>
<keyword evidence="2" id="KW-0963">Cytoplasm</keyword>
<accession>A0A667WWZ2</accession>
<dbReference type="GO" id="GO:0005634">
    <property type="term" value="C:nucleus"/>
    <property type="evidence" value="ECO:0007669"/>
    <property type="project" value="TreeGrafter"/>
</dbReference>
<name>A0A667WWZ2_9TELE</name>
<organism evidence="5 6">
    <name type="scientific">Myripristis murdjan</name>
    <name type="common">pinecone soldierfish</name>
    <dbReference type="NCBI Taxonomy" id="586833"/>
    <lineage>
        <taxon>Eukaryota</taxon>
        <taxon>Metazoa</taxon>
        <taxon>Chordata</taxon>
        <taxon>Craniata</taxon>
        <taxon>Vertebrata</taxon>
        <taxon>Euteleostomi</taxon>
        <taxon>Actinopterygii</taxon>
        <taxon>Neopterygii</taxon>
        <taxon>Teleostei</taxon>
        <taxon>Neoteleostei</taxon>
        <taxon>Acanthomorphata</taxon>
        <taxon>Holocentriformes</taxon>
        <taxon>Holocentridae</taxon>
        <taxon>Myripristis</taxon>
    </lineage>
</organism>
<dbReference type="OrthoDB" id="10057956at2759"/>
<comment type="similarity">
    <text evidence="3">Belongs to the BRAT1 family.</text>
</comment>
<dbReference type="CTD" id="221927"/>
<evidence type="ECO:0000256" key="4">
    <source>
        <dbReference type="SAM" id="MobiDB-lite"/>
    </source>
</evidence>
<dbReference type="GO" id="GO:0006974">
    <property type="term" value="P:DNA damage response"/>
    <property type="evidence" value="ECO:0007669"/>
    <property type="project" value="InterPro"/>
</dbReference>
<dbReference type="GO" id="GO:0005737">
    <property type="term" value="C:cytoplasm"/>
    <property type="evidence" value="ECO:0007669"/>
    <property type="project" value="UniProtKB-SubCell"/>
</dbReference>
<dbReference type="SUPFAM" id="SSF48371">
    <property type="entry name" value="ARM repeat"/>
    <property type="match status" value="1"/>
</dbReference>
<reference evidence="5" key="2">
    <citation type="submission" date="2025-08" db="UniProtKB">
        <authorList>
            <consortium name="Ensembl"/>
        </authorList>
    </citation>
    <scope>IDENTIFICATION</scope>
</reference>
<evidence type="ECO:0000256" key="3">
    <source>
        <dbReference type="ARBA" id="ARBA00061308"/>
    </source>
</evidence>
<dbReference type="AlphaFoldDB" id="A0A667WWZ2"/>
<protein>
    <submittedName>
        <fullName evidence="5">BRCA1-associated ATM activator 1</fullName>
    </submittedName>
</protein>
<dbReference type="FunCoup" id="A0A667WWZ2">
    <property type="interactions" value="1297"/>
</dbReference>
<comment type="subcellular location">
    <subcellularLocation>
        <location evidence="1">Cytoplasm</location>
    </subcellularLocation>
</comment>
<evidence type="ECO:0000256" key="1">
    <source>
        <dbReference type="ARBA" id="ARBA00004496"/>
    </source>
</evidence>
<reference evidence="5" key="1">
    <citation type="submission" date="2019-06" db="EMBL/GenBank/DDBJ databases">
        <authorList>
            <consortium name="Wellcome Sanger Institute Data Sharing"/>
        </authorList>
    </citation>
    <scope>NUCLEOTIDE SEQUENCE [LARGE SCALE GENOMIC DNA]</scope>
</reference>
<evidence type="ECO:0000313" key="6">
    <source>
        <dbReference type="Proteomes" id="UP000472263"/>
    </source>
</evidence>
<dbReference type="GeneID" id="115360627"/>
<evidence type="ECO:0000313" key="5">
    <source>
        <dbReference type="Ensembl" id="ENSMMDP00005005014.1"/>
    </source>
</evidence>
<evidence type="ECO:0000256" key="2">
    <source>
        <dbReference type="ARBA" id="ARBA00022490"/>
    </source>
</evidence>
<dbReference type="Proteomes" id="UP000472263">
    <property type="component" value="Chromosome 1"/>
</dbReference>
<dbReference type="GO" id="GO:0008283">
    <property type="term" value="P:cell population proliferation"/>
    <property type="evidence" value="ECO:0007669"/>
    <property type="project" value="InterPro"/>
</dbReference>
<keyword evidence="6" id="KW-1185">Reference proteome</keyword>
<dbReference type="PANTHER" id="PTHR21331:SF2">
    <property type="entry name" value="BRCA1-ASSOCIATED ATM ACTIVATOR 1"/>
    <property type="match status" value="1"/>
</dbReference>
<dbReference type="Ensembl" id="ENSMMDT00005005153.1">
    <property type="protein sequence ID" value="ENSMMDP00005005014.1"/>
    <property type="gene ID" value="ENSMMDG00005002793.1"/>
</dbReference>
<feature type="region of interest" description="Disordered" evidence="4">
    <location>
        <begin position="701"/>
        <end position="721"/>
    </location>
</feature>
<dbReference type="InterPro" id="IPR011989">
    <property type="entry name" value="ARM-like"/>
</dbReference>
<dbReference type="InterPro" id="IPR038904">
    <property type="entry name" value="BRAT1"/>
</dbReference>
<dbReference type="GeneTree" id="ENSGT00390000017551"/>
<dbReference type="InParanoid" id="A0A667WWZ2"/>
<gene>
    <name evidence="5" type="primary">BRAT1</name>
</gene>
<dbReference type="RefSeq" id="XP_029909512.1">
    <property type="nucleotide sequence ID" value="XM_030053652.1"/>
</dbReference>
<reference evidence="5" key="3">
    <citation type="submission" date="2025-09" db="UniProtKB">
        <authorList>
            <consortium name="Ensembl"/>
        </authorList>
    </citation>
    <scope>IDENTIFICATION</scope>
</reference>